<keyword evidence="1" id="KW-0805">Transcription regulation</keyword>
<keyword evidence="6" id="KW-1133">Transmembrane helix</keyword>
<dbReference type="PROSITE" id="PS01124">
    <property type="entry name" value="HTH_ARAC_FAMILY_2"/>
    <property type="match status" value="1"/>
</dbReference>
<keyword evidence="6" id="KW-0472">Membrane</keyword>
<evidence type="ECO:0000256" key="2">
    <source>
        <dbReference type="ARBA" id="ARBA00023125"/>
    </source>
</evidence>
<evidence type="ECO:0000259" key="8">
    <source>
        <dbReference type="PROSITE" id="PS01124"/>
    </source>
</evidence>
<evidence type="ECO:0000256" key="3">
    <source>
        <dbReference type="ARBA" id="ARBA00023163"/>
    </source>
</evidence>
<feature type="region of interest" description="Disordered" evidence="5">
    <location>
        <begin position="405"/>
        <end position="427"/>
    </location>
</feature>
<evidence type="ECO:0000256" key="1">
    <source>
        <dbReference type="ARBA" id="ARBA00023015"/>
    </source>
</evidence>
<proteinExistence type="predicted"/>
<keyword evidence="4" id="KW-0802">TPR repeat</keyword>
<organism evidence="9 10">
    <name type="scientific">Chryseobacterium zhengzhouense</name>
    <dbReference type="NCBI Taxonomy" id="1636086"/>
    <lineage>
        <taxon>Bacteria</taxon>
        <taxon>Pseudomonadati</taxon>
        <taxon>Bacteroidota</taxon>
        <taxon>Flavobacteriia</taxon>
        <taxon>Flavobacteriales</taxon>
        <taxon>Weeksellaceae</taxon>
        <taxon>Chryseobacterium group</taxon>
        <taxon>Chryseobacterium</taxon>
    </lineage>
</organism>
<protein>
    <submittedName>
        <fullName evidence="9">Helix-turn-helix domain-containing protein</fullName>
    </submittedName>
</protein>
<keyword evidence="2" id="KW-0238">DNA-binding</keyword>
<evidence type="ECO:0000256" key="6">
    <source>
        <dbReference type="SAM" id="Phobius"/>
    </source>
</evidence>
<keyword evidence="3" id="KW-0804">Transcription</keyword>
<evidence type="ECO:0000256" key="4">
    <source>
        <dbReference type="PROSITE-ProRule" id="PRU00339"/>
    </source>
</evidence>
<dbReference type="Proteomes" id="UP001596550">
    <property type="component" value="Unassembled WGS sequence"/>
</dbReference>
<feature type="signal peptide" evidence="7">
    <location>
        <begin position="1"/>
        <end position="19"/>
    </location>
</feature>
<dbReference type="SUPFAM" id="SSF46689">
    <property type="entry name" value="Homeodomain-like"/>
    <property type="match status" value="1"/>
</dbReference>
<keyword evidence="7" id="KW-0732">Signal</keyword>
<accession>A0ABW2LU38</accession>
<feature type="compositionally biased region" description="Low complexity" evidence="5">
    <location>
        <begin position="408"/>
        <end position="419"/>
    </location>
</feature>
<dbReference type="RefSeq" id="WP_378174681.1">
    <property type="nucleotide sequence ID" value="NZ_JBHTCR010000002.1"/>
</dbReference>
<sequence>MTKFLFSFLFLISFYNVFAQSNSVSSSKTRSSIDKRLDEIAEVSKAFIDPKHETALLKIKEESEKIGYKGGILRSGDYLSGLYLGQRNNKAVVDLGSNLKKVAKDQKDTYGHIASIYRRNALALGYIGLDEASLKDFKKAINYAKTIENEDKRNYVIATSYENMSVYYENKKFDETKLKDSMEYYYLKSLEMAEKISDHGKPVPIEQKYGLLSYVNMSLGTYHMKIAREINLPLAEKYLLEGYKIQNNKRYTVDPYDKIYMYNQLGYLYLKTKDYKKSTEYLNAAMVLEKQHSYPASRIDSFETLAQVYVAMGDKEKSEFFMNKYALLVDSLDYVDKKEADLVIKKMVAEVDKKHKESSKKQLLIIGLLILSAGIITTILWKRRNRVLRQKYEKIIENLNNNTTPYIDDSNTDTTTDPDQQPEENLNPEITTVSQKNTISSETEARILKKLATFEKSAKFLKKDLTISLLAAQLNTNSKYLSEIIKHHRSQNFSNYINHLKINFIVHKLYNEPNYREYKISYLAEVCGYASPQVFVIAFKKIYGVTPSYFIESLQEDHINNTNLSS</sequence>
<feature type="chain" id="PRO_5047540812" evidence="7">
    <location>
        <begin position="20"/>
        <end position="566"/>
    </location>
</feature>
<dbReference type="PROSITE" id="PS50005">
    <property type="entry name" value="TPR"/>
    <property type="match status" value="1"/>
</dbReference>
<keyword evidence="6" id="KW-0812">Transmembrane</keyword>
<name>A0ABW2LU38_9FLAO</name>
<evidence type="ECO:0000313" key="10">
    <source>
        <dbReference type="Proteomes" id="UP001596550"/>
    </source>
</evidence>
<evidence type="ECO:0000256" key="5">
    <source>
        <dbReference type="SAM" id="MobiDB-lite"/>
    </source>
</evidence>
<dbReference type="InterPro" id="IPR011990">
    <property type="entry name" value="TPR-like_helical_dom_sf"/>
</dbReference>
<dbReference type="Gene3D" id="1.25.40.10">
    <property type="entry name" value="Tetratricopeptide repeat domain"/>
    <property type="match status" value="1"/>
</dbReference>
<feature type="domain" description="HTH araC/xylS-type" evidence="8">
    <location>
        <begin position="461"/>
        <end position="553"/>
    </location>
</feature>
<comment type="caution">
    <text evidence="9">The sequence shown here is derived from an EMBL/GenBank/DDBJ whole genome shotgun (WGS) entry which is preliminary data.</text>
</comment>
<keyword evidence="10" id="KW-1185">Reference proteome</keyword>
<dbReference type="InterPro" id="IPR009057">
    <property type="entry name" value="Homeodomain-like_sf"/>
</dbReference>
<dbReference type="Gene3D" id="1.10.10.60">
    <property type="entry name" value="Homeodomain-like"/>
    <property type="match status" value="2"/>
</dbReference>
<evidence type="ECO:0000256" key="7">
    <source>
        <dbReference type="SAM" id="SignalP"/>
    </source>
</evidence>
<dbReference type="SMART" id="SM00342">
    <property type="entry name" value="HTH_ARAC"/>
    <property type="match status" value="1"/>
</dbReference>
<dbReference type="SUPFAM" id="SSF48452">
    <property type="entry name" value="TPR-like"/>
    <property type="match status" value="1"/>
</dbReference>
<dbReference type="EMBL" id="JBHTCR010000002">
    <property type="protein sequence ID" value="MFC7346072.1"/>
    <property type="molecule type" value="Genomic_DNA"/>
</dbReference>
<dbReference type="PANTHER" id="PTHR43280:SF34">
    <property type="entry name" value="ARAC-FAMILY TRANSCRIPTIONAL REGULATOR"/>
    <property type="match status" value="1"/>
</dbReference>
<gene>
    <name evidence="9" type="ORF">ACFQO9_04980</name>
</gene>
<dbReference type="PANTHER" id="PTHR43280">
    <property type="entry name" value="ARAC-FAMILY TRANSCRIPTIONAL REGULATOR"/>
    <property type="match status" value="1"/>
</dbReference>
<dbReference type="InterPro" id="IPR019734">
    <property type="entry name" value="TPR_rpt"/>
</dbReference>
<reference evidence="10" key="1">
    <citation type="journal article" date="2019" name="Int. J. Syst. Evol. Microbiol.">
        <title>The Global Catalogue of Microorganisms (GCM) 10K type strain sequencing project: providing services to taxonomists for standard genome sequencing and annotation.</title>
        <authorList>
            <consortium name="The Broad Institute Genomics Platform"/>
            <consortium name="The Broad Institute Genome Sequencing Center for Infectious Disease"/>
            <person name="Wu L."/>
            <person name="Ma J."/>
        </authorList>
    </citation>
    <scope>NUCLEOTIDE SEQUENCE [LARGE SCALE GENOMIC DNA]</scope>
    <source>
        <strain evidence="10">CCUG 54781</strain>
    </source>
</reference>
<dbReference type="InterPro" id="IPR018060">
    <property type="entry name" value="HTH_AraC"/>
</dbReference>
<feature type="repeat" description="TPR" evidence="4">
    <location>
        <begin position="259"/>
        <end position="292"/>
    </location>
</feature>
<dbReference type="Pfam" id="PF12833">
    <property type="entry name" value="HTH_18"/>
    <property type="match status" value="1"/>
</dbReference>
<dbReference type="SMART" id="SM00028">
    <property type="entry name" value="TPR"/>
    <property type="match status" value="2"/>
</dbReference>
<evidence type="ECO:0000313" key="9">
    <source>
        <dbReference type="EMBL" id="MFC7346072.1"/>
    </source>
</evidence>
<feature type="transmembrane region" description="Helical" evidence="6">
    <location>
        <begin position="363"/>
        <end position="381"/>
    </location>
</feature>